<gene>
    <name evidence="1" type="ORF">AVEN_197659_1</name>
    <name evidence="2" type="ORF">AVEN_85492_1</name>
    <name evidence="3" type="ORF">AVEN_87391_1</name>
</gene>
<reference evidence="2 4" key="1">
    <citation type="journal article" date="2019" name="Sci. Rep.">
        <title>Orb-weaving spider Araneus ventricosus genome elucidates the spidroin gene catalogue.</title>
        <authorList>
            <person name="Kono N."/>
            <person name="Nakamura H."/>
            <person name="Ohtoshi R."/>
            <person name="Moran D.A.P."/>
            <person name="Shinohara A."/>
            <person name="Yoshida Y."/>
            <person name="Fujiwara M."/>
            <person name="Mori M."/>
            <person name="Tomita M."/>
            <person name="Arakawa K."/>
        </authorList>
    </citation>
    <scope>NUCLEOTIDE SEQUENCE [LARGE SCALE GENOMIC DNA]</scope>
</reference>
<sequence>MDRDRPFFMVDAMRLEQPHHHAEMKSFGLKSLNTGLGQVASCAVCWVGHLCGGRSLIPRDIDQDG</sequence>
<dbReference type="EMBL" id="BGPR01081673">
    <property type="protein sequence ID" value="GBL83954.1"/>
    <property type="molecule type" value="Genomic_DNA"/>
</dbReference>
<evidence type="ECO:0000313" key="3">
    <source>
        <dbReference type="EMBL" id="GBL83959.1"/>
    </source>
</evidence>
<accession>A0A4Y2AYL7</accession>
<keyword evidence="4" id="KW-1185">Reference proteome</keyword>
<dbReference type="EMBL" id="BGPR01081674">
    <property type="protein sequence ID" value="GBL83959.1"/>
    <property type="molecule type" value="Genomic_DNA"/>
</dbReference>
<name>A0A4Y2AYL7_ARAVE</name>
<feature type="non-terminal residue" evidence="2">
    <location>
        <position position="65"/>
    </location>
</feature>
<dbReference type="EMBL" id="BGPR01081662">
    <property type="protein sequence ID" value="GBL83876.1"/>
    <property type="molecule type" value="Genomic_DNA"/>
</dbReference>
<evidence type="ECO:0000313" key="2">
    <source>
        <dbReference type="EMBL" id="GBL83954.1"/>
    </source>
</evidence>
<proteinExistence type="predicted"/>
<comment type="caution">
    <text evidence="2">The sequence shown here is derived from an EMBL/GenBank/DDBJ whole genome shotgun (WGS) entry which is preliminary data.</text>
</comment>
<protein>
    <submittedName>
        <fullName evidence="2">Uncharacterized protein</fullName>
    </submittedName>
</protein>
<evidence type="ECO:0000313" key="4">
    <source>
        <dbReference type="Proteomes" id="UP000499080"/>
    </source>
</evidence>
<dbReference type="AlphaFoldDB" id="A0A4Y2AYL7"/>
<dbReference type="Proteomes" id="UP000499080">
    <property type="component" value="Unassembled WGS sequence"/>
</dbReference>
<organism evidence="2 4">
    <name type="scientific">Araneus ventricosus</name>
    <name type="common">Orbweaver spider</name>
    <name type="synonym">Epeira ventricosa</name>
    <dbReference type="NCBI Taxonomy" id="182803"/>
    <lineage>
        <taxon>Eukaryota</taxon>
        <taxon>Metazoa</taxon>
        <taxon>Ecdysozoa</taxon>
        <taxon>Arthropoda</taxon>
        <taxon>Chelicerata</taxon>
        <taxon>Arachnida</taxon>
        <taxon>Araneae</taxon>
        <taxon>Araneomorphae</taxon>
        <taxon>Entelegynae</taxon>
        <taxon>Araneoidea</taxon>
        <taxon>Araneidae</taxon>
        <taxon>Araneus</taxon>
    </lineage>
</organism>
<evidence type="ECO:0000313" key="1">
    <source>
        <dbReference type="EMBL" id="GBL83876.1"/>
    </source>
</evidence>